<dbReference type="Proteomes" id="UP000198847">
    <property type="component" value="Unassembled WGS sequence"/>
</dbReference>
<dbReference type="NCBIfam" id="TIGR01730">
    <property type="entry name" value="RND_mfp"/>
    <property type="match status" value="1"/>
</dbReference>
<evidence type="ECO:0000256" key="4">
    <source>
        <dbReference type="SAM" id="Coils"/>
    </source>
</evidence>
<dbReference type="Gene3D" id="1.10.287.470">
    <property type="entry name" value="Helix hairpin bin"/>
    <property type="match status" value="1"/>
</dbReference>
<dbReference type="GO" id="GO:0030313">
    <property type="term" value="C:cell envelope"/>
    <property type="evidence" value="ECO:0007669"/>
    <property type="project" value="UniProtKB-SubCell"/>
</dbReference>
<comment type="similarity">
    <text evidence="2">Belongs to the membrane fusion protein (MFP) (TC 8.A.1) family.</text>
</comment>
<dbReference type="GO" id="GO:0016020">
    <property type="term" value="C:membrane"/>
    <property type="evidence" value="ECO:0007669"/>
    <property type="project" value="InterPro"/>
</dbReference>
<feature type="coiled-coil region" evidence="4">
    <location>
        <begin position="121"/>
        <end position="200"/>
    </location>
</feature>
<proteinExistence type="inferred from homology"/>
<dbReference type="PANTHER" id="PTHR32347">
    <property type="entry name" value="EFFLUX SYSTEM COMPONENT YKNX-RELATED"/>
    <property type="match status" value="1"/>
</dbReference>
<dbReference type="InterPro" id="IPR006143">
    <property type="entry name" value="RND_pump_MFP"/>
</dbReference>
<dbReference type="GO" id="GO:0022857">
    <property type="term" value="F:transmembrane transporter activity"/>
    <property type="evidence" value="ECO:0007669"/>
    <property type="project" value="InterPro"/>
</dbReference>
<keyword evidence="3 4" id="KW-0175">Coiled coil</keyword>
<comment type="subcellular location">
    <subcellularLocation>
        <location evidence="1">Cell envelope</location>
    </subcellularLocation>
</comment>
<dbReference type="RefSeq" id="WP_091747959.1">
    <property type="nucleotide sequence ID" value="NZ_FODY01000015.1"/>
</dbReference>
<dbReference type="EMBL" id="FODY01000015">
    <property type="protein sequence ID" value="SEP25233.1"/>
    <property type="molecule type" value="Genomic_DNA"/>
</dbReference>
<dbReference type="InterPro" id="IPR058633">
    <property type="entry name" value="EmrA/FarA_HH"/>
</dbReference>
<protein>
    <submittedName>
        <fullName evidence="7">HlyD family secretion protein</fullName>
    </submittedName>
</protein>
<dbReference type="AlphaFoldDB" id="A0A1H8WCK2"/>
<dbReference type="Gene3D" id="2.40.30.170">
    <property type="match status" value="1"/>
</dbReference>
<gene>
    <name evidence="7" type="ORF">SAMN04490178_11541</name>
</gene>
<keyword evidence="5" id="KW-1133">Transmembrane helix</keyword>
<sequence>MNKGNELDGVKNSGSRTGVNWFKRHWLLILLIFLVLAGGGWWFTAGRQTDKNELAPVKADNRVLAEGIVFPVRYAQMVMPVEGTIGEILVQEGDLVKAGQPILRLVRQDYQARVGSTRADISRAAAAVEQARVNLADAERELARQQRLEAAGATSRQQLDQAVSAVDRNRAALTQAQAELETQQARLVEAQGLLDKTEIKAAIDGKVAFLDSKVGEYAAAGTVLVRVADESAWEIRSDDLTELTVARIKLGDPVTVTFDGIPDLTLAGTVKSIRPYGEKKRGDITYTVTVAPDYWDERVRWNMTAQLAVAPSGV</sequence>
<keyword evidence="5" id="KW-0472">Membrane</keyword>
<evidence type="ECO:0000256" key="3">
    <source>
        <dbReference type="ARBA" id="ARBA00023054"/>
    </source>
</evidence>
<accession>A0A1H8WCK2</accession>
<evidence type="ECO:0000313" key="7">
    <source>
        <dbReference type="EMBL" id="SEP25233.1"/>
    </source>
</evidence>
<dbReference type="Pfam" id="PF25885">
    <property type="entry name" value="HH_EMRA"/>
    <property type="match status" value="1"/>
</dbReference>
<dbReference type="SUPFAM" id="SSF111369">
    <property type="entry name" value="HlyD-like secretion proteins"/>
    <property type="match status" value="1"/>
</dbReference>
<evidence type="ECO:0000256" key="2">
    <source>
        <dbReference type="ARBA" id="ARBA00009477"/>
    </source>
</evidence>
<evidence type="ECO:0000313" key="8">
    <source>
        <dbReference type="Proteomes" id="UP000198847"/>
    </source>
</evidence>
<evidence type="ECO:0000259" key="6">
    <source>
        <dbReference type="Pfam" id="PF25885"/>
    </source>
</evidence>
<dbReference type="STRING" id="112903.SAMN04490178_11541"/>
<keyword evidence="8" id="KW-1185">Reference proteome</keyword>
<reference evidence="7 8" key="1">
    <citation type="submission" date="2016-10" db="EMBL/GenBank/DDBJ databases">
        <authorList>
            <person name="de Groot N.N."/>
        </authorList>
    </citation>
    <scope>NUCLEOTIDE SEQUENCE [LARGE SCALE GENOMIC DNA]</scope>
    <source>
        <strain evidence="7 8">DSM 13305</strain>
    </source>
</reference>
<organism evidence="7 8">
    <name type="scientific">Propionispora vibrioides</name>
    <dbReference type="NCBI Taxonomy" id="112903"/>
    <lineage>
        <taxon>Bacteria</taxon>
        <taxon>Bacillati</taxon>
        <taxon>Bacillota</taxon>
        <taxon>Negativicutes</taxon>
        <taxon>Selenomonadales</taxon>
        <taxon>Sporomusaceae</taxon>
        <taxon>Propionispora</taxon>
    </lineage>
</organism>
<dbReference type="OrthoDB" id="164087at2"/>
<evidence type="ECO:0000256" key="5">
    <source>
        <dbReference type="SAM" id="Phobius"/>
    </source>
</evidence>
<evidence type="ECO:0000256" key="1">
    <source>
        <dbReference type="ARBA" id="ARBA00004196"/>
    </source>
</evidence>
<dbReference type="PANTHER" id="PTHR32347:SF23">
    <property type="entry name" value="BLL5650 PROTEIN"/>
    <property type="match status" value="1"/>
</dbReference>
<feature type="transmembrane region" description="Helical" evidence="5">
    <location>
        <begin position="26"/>
        <end position="44"/>
    </location>
</feature>
<dbReference type="Gene3D" id="2.40.50.100">
    <property type="match status" value="1"/>
</dbReference>
<keyword evidence="5" id="KW-0812">Transmembrane</keyword>
<name>A0A1H8WCK2_9FIRM</name>
<dbReference type="InterPro" id="IPR050465">
    <property type="entry name" value="UPF0194_transport"/>
</dbReference>
<feature type="domain" description="Multidrug export protein EmrA/FarA alpha-helical hairpin" evidence="6">
    <location>
        <begin position="115"/>
        <end position="203"/>
    </location>
</feature>